<evidence type="ECO:0000256" key="1">
    <source>
        <dbReference type="ARBA" id="ARBA00010641"/>
    </source>
</evidence>
<keyword evidence="3" id="KW-0731">Sigma factor</keyword>
<dbReference type="PANTHER" id="PTHR43133">
    <property type="entry name" value="RNA POLYMERASE ECF-TYPE SIGMA FACTO"/>
    <property type="match status" value="1"/>
</dbReference>
<dbReference type="NCBIfam" id="TIGR02937">
    <property type="entry name" value="sigma70-ECF"/>
    <property type="match status" value="1"/>
</dbReference>
<feature type="region of interest" description="Disordered" evidence="5">
    <location>
        <begin position="160"/>
        <end position="182"/>
    </location>
</feature>
<dbReference type="InterPro" id="IPR039425">
    <property type="entry name" value="RNA_pol_sigma-70-like"/>
</dbReference>
<dbReference type="Pfam" id="PF08281">
    <property type="entry name" value="Sigma70_r4_2"/>
    <property type="match status" value="1"/>
</dbReference>
<feature type="compositionally biased region" description="Basic and acidic residues" evidence="5">
    <location>
        <begin position="160"/>
        <end position="175"/>
    </location>
</feature>
<dbReference type="GO" id="GO:0003677">
    <property type="term" value="F:DNA binding"/>
    <property type="evidence" value="ECO:0007669"/>
    <property type="project" value="InterPro"/>
</dbReference>
<keyword evidence="2" id="KW-0805">Transcription regulation</keyword>
<keyword evidence="9" id="KW-1185">Reference proteome</keyword>
<protein>
    <submittedName>
        <fullName evidence="8">DNA-directed RNA polymerase subunit sigma</fullName>
    </submittedName>
</protein>
<organism evidence="8 9">
    <name type="scientific">Paenibacillus durus</name>
    <name type="common">Paenibacillus azotofixans</name>
    <dbReference type="NCBI Taxonomy" id="44251"/>
    <lineage>
        <taxon>Bacteria</taxon>
        <taxon>Bacillati</taxon>
        <taxon>Bacillota</taxon>
        <taxon>Bacilli</taxon>
        <taxon>Bacillales</taxon>
        <taxon>Paenibacillaceae</taxon>
        <taxon>Paenibacillus</taxon>
    </lineage>
</organism>
<gene>
    <name evidence="8" type="ORF">PDUR_20265</name>
</gene>
<dbReference type="OrthoDB" id="9785675at2"/>
<dbReference type="InterPro" id="IPR007627">
    <property type="entry name" value="RNA_pol_sigma70_r2"/>
</dbReference>
<evidence type="ECO:0000256" key="4">
    <source>
        <dbReference type="ARBA" id="ARBA00023163"/>
    </source>
</evidence>
<feature type="domain" description="RNA polymerase sigma factor 70 region 4 type 2" evidence="7">
    <location>
        <begin position="107"/>
        <end position="154"/>
    </location>
</feature>
<reference evidence="8 9" key="1">
    <citation type="submission" date="2014-08" db="EMBL/GenBank/DDBJ databases">
        <title>Comparative genomics of the Paenibacillus odorifer group.</title>
        <authorList>
            <person name="den Bakker H.C."/>
            <person name="Tsai Y.-C."/>
            <person name="Martin N."/>
            <person name="Korlach J."/>
            <person name="Wiedmann M."/>
        </authorList>
    </citation>
    <scope>NUCLEOTIDE SEQUENCE [LARGE SCALE GENOMIC DNA]</scope>
    <source>
        <strain evidence="8 9">DSM 1735</strain>
    </source>
</reference>
<evidence type="ECO:0000313" key="8">
    <source>
        <dbReference type="EMBL" id="AIQ13989.1"/>
    </source>
</evidence>
<evidence type="ECO:0000256" key="3">
    <source>
        <dbReference type="ARBA" id="ARBA00023082"/>
    </source>
</evidence>
<feature type="domain" description="RNA polymerase sigma-70 region 2" evidence="6">
    <location>
        <begin position="6"/>
        <end position="71"/>
    </location>
</feature>
<evidence type="ECO:0000259" key="7">
    <source>
        <dbReference type="Pfam" id="PF08281"/>
    </source>
</evidence>
<dbReference type="PANTHER" id="PTHR43133:SF60">
    <property type="entry name" value="RNA POLYMERASE SIGMA FACTOR SIGV"/>
    <property type="match status" value="1"/>
</dbReference>
<dbReference type="Proteomes" id="UP000029409">
    <property type="component" value="Chromosome"/>
</dbReference>
<evidence type="ECO:0000256" key="2">
    <source>
        <dbReference type="ARBA" id="ARBA00023015"/>
    </source>
</evidence>
<dbReference type="AlphaFoldDB" id="A0A089IYH5"/>
<dbReference type="GO" id="GO:0016987">
    <property type="term" value="F:sigma factor activity"/>
    <property type="evidence" value="ECO:0007669"/>
    <property type="project" value="UniProtKB-KW"/>
</dbReference>
<dbReference type="SUPFAM" id="SSF88659">
    <property type="entry name" value="Sigma3 and sigma4 domains of RNA polymerase sigma factors"/>
    <property type="match status" value="1"/>
</dbReference>
<dbReference type="RefSeq" id="WP_042207782.1">
    <property type="nucleotide sequence ID" value="NZ_CP009288.1"/>
</dbReference>
<evidence type="ECO:0000313" key="9">
    <source>
        <dbReference type="Proteomes" id="UP000029409"/>
    </source>
</evidence>
<evidence type="ECO:0000256" key="5">
    <source>
        <dbReference type="SAM" id="MobiDB-lite"/>
    </source>
</evidence>
<dbReference type="InterPro" id="IPR013324">
    <property type="entry name" value="RNA_pol_sigma_r3/r4-like"/>
</dbReference>
<dbReference type="Gene3D" id="1.10.10.10">
    <property type="entry name" value="Winged helix-like DNA-binding domain superfamily/Winged helix DNA-binding domain"/>
    <property type="match status" value="1"/>
</dbReference>
<keyword evidence="4" id="KW-0804">Transcription</keyword>
<accession>A0A089IYH5</accession>
<dbReference type="Pfam" id="PF04542">
    <property type="entry name" value="Sigma70_r2"/>
    <property type="match status" value="1"/>
</dbReference>
<dbReference type="InterPro" id="IPR014284">
    <property type="entry name" value="RNA_pol_sigma-70_dom"/>
</dbReference>
<dbReference type="STRING" id="44251.PDUR_20265"/>
<dbReference type="SUPFAM" id="SSF88946">
    <property type="entry name" value="Sigma2 domain of RNA polymerase sigma factors"/>
    <property type="match status" value="1"/>
</dbReference>
<dbReference type="KEGG" id="pdu:PDUR_20265"/>
<sequence length="182" mass="21277">MDDRELFQSYNRDVYRTCYYMVHNAADAEDLCQDVFIAAFRSRRDEIGNPRAWILKIAVNHCLNHLSRRRKLKLKVEDNRHLLAVDANKPVERIVEDRETSGEWAVYLERLPVKIRAAVTLRYMHDFSLSDISEMLSVPLGTTKSRLHKGLKLMKKMLEKEGHADEEGKYEETGRRTQASVK</sequence>
<dbReference type="InterPro" id="IPR036388">
    <property type="entry name" value="WH-like_DNA-bd_sf"/>
</dbReference>
<dbReference type="GO" id="GO:0006352">
    <property type="term" value="P:DNA-templated transcription initiation"/>
    <property type="evidence" value="ECO:0007669"/>
    <property type="project" value="InterPro"/>
</dbReference>
<dbReference type="InterPro" id="IPR013249">
    <property type="entry name" value="RNA_pol_sigma70_r4_t2"/>
</dbReference>
<dbReference type="GO" id="GO:0000428">
    <property type="term" value="C:DNA-directed RNA polymerase complex"/>
    <property type="evidence" value="ECO:0007669"/>
    <property type="project" value="UniProtKB-KW"/>
</dbReference>
<comment type="similarity">
    <text evidence="1">Belongs to the sigma-70 factor family. ECF subfamily.</text>
</comment>
<dbReference type="Gene3D" id="1.10.1740.10">
    <property type="match status" value="1"/>
</dbReference>
<evidence type="ECO:0000259" key="6">
    <source>
        <dbReference type="Pfam" id="PF04542"/>
    </source>
</evidence>
<proteinExistence type="inferred from homology"/>
<keyword evidence="8" id="KW-0240">DNA-directed RNA polymerase</keyword>
<dbReference type="EMBL" id="CP009288">
    <property type="protein sequence ID" value="AIQ13989.1"/>
    <property type="molecule type" value="Genomic_DNA"/>
</dbReference>
<name>A0A089IYH5_PAEDU</name>
<dbReference type="InterPro" id="IPR013325">
    <property type="entry name" value="RNA_pol_sigma_r2"/>
</dbReference>
<dbReference type="eggNOG" id="COG1595">
    <property type="taxonomic scope" value="Bacteria"/>
</dbReference>